<dbReference type="EMBL" id="CP014476">
    <property type="protein sequence ID" value="AMK75036.1"/>
    <property type="molecule type" value="Genomic_DNA"/>
</dbReference>
<dbReference type="GO" id="GO:0005886">
    <property type="term" value="C:plasma membrane"/>
    <property type="evidence" value="ECO:0007669"/>
    <property type="project" value="TreeGrafter"/>
</dbReference>
<dbReference type="SUPFAM" id="SSF55073">
    <property type="entry name" value="Nucleotide cyclase"/>
    <property type="match status" value="1"/>
</dbReference>
<dbReference type="EC" id="2.7.7.65" evidence="2"/>
<evidence type="ECO:0000313" key="6">
    <source>
        <dbReference type="Proteomes" id="UP000030512"/>
    </source>
</evidence>
<gene>
    <name evidence="5" type="ORF">JT25_000810</name>
</gene>
<feature type="domain" description="GGDEF" evidence="4">
    <location>
        <begin position="212"/>
        <end position="345"/>
    </location>
</feature>
<reference evidence="5 6" key="1">
    <citation type="journal article" date="2015" name="Environ. Microbiol.">
        <title>Methane oxidation coupled to nitrate reduction under hypoxia by the Gammaproteobacterium Methylomonas denitrificans, sp. nov. type strain FJG1.</title>
        <authorList>
            <person name="Kits K.D."/>
            <person name="Klotz M.G."/>
            <person name="Stein L.Y."/>
        </authorList>
    </citation>
    <scope>NUCLEOTIDE SEQUENCE [LARGE SCALE GENOMIC DNA]</scope>
    <source>
        <strain evidence="5 6">FJG1</strain>
    </source>
</reference>
<dbReference type="OrthoDB" id="9812260at2"/>
<dbReference type="InterPro" id="IPR050469">
    <property type="entry name" value="Diguanylate_Cyclase"/>
</dbReference>
<evidence type="ECO:0000256" key="2">
    <source>
        <dbReference type="ARBA" id="ARBA00012528"/>
    </source>
</evidence>
<protein>
    <recommendedName>
        <fullName evidence="2">diguanylate cyclase</fullName>
        <ecNumber evidence="2">2.7.7.65</ecNumber>
    </recommendedName>
</protein>
<dbReference type="GO" id="GO:0052621">
    <property type="term" value="F:diguanylate cyclase activity"/>
    <property type="evidence" value="ECO:0007669"/>
    <property type="project" value="UniProtKB-EC"/>
</dbReference>
<comment type="cofactor">
    <cofactor evidence="1">
        <name>Mg(2+)</name>
        <dbReference type="ChEBI" id="CHEBI:18420"/>
    </cofactor>
</comment>
<dbReference type="InterPro" id="IPR043128">
    <property type="entry name" value="Rev_trsase/Diguanyl_cyclase"/>
</dbReference>
<sequence>MSKGTTYIPIYDFSPSVNAGYLKQILPLLVRHNVAANPINYAIWYDYVAGDNPTLNKAVDSLLEEHKAFDYDNSVELYKSHICNASLESFEQINRQLHKVIEQATSAINDTYNKAEETNDSFQKKSVILENFSASDGLKSVLQEIIQETKSLAMTSQAMQAKLTDANHEMEQLRAELAQVRQIATTDGLTGLLNRRAFDMTLAEIIEQSEPDTACLSMLDIDHFKRINDTYGHTIGDNVIKYVASLMKKHAEEHHHVARYGGEELAIIMPNTSHEKAVQISENIRNAMETSRLQRKNDNQSLGKITLSIGVARLQPGDNPESFIVRADNALYKAKQSGRNRVIHS</sequence>
<name>A0A140E3R2_9GAMM</name>
<dbReference type="NCBIfam" id="TIGR00254">
    <property type="entry name" value="GGDEF"/>
    <property type="match status" value="1"/>
</dbReference>
<dbReference type="PANTHER" id="PTHR45138:SF2">
    <property type="entry name" value="DIGUANYLATE CYCLASE VDCA"/>
    <property type="match status" value="1"/>
</dbReference>
<dbReference type="GO" id="GO:1902201">
    <property type="term" value="P:negative regulation of bacterial-type flagellum-dependent cell motility"/>
    <property type="evidence" value="ECO:0007669"/>
    <property type="project" value="TreeGrafter"/>
</dbReference>
<dbReference type="InterPro" id="IPR029787">
    <property type="entry name" value="Nucleotide_cyclase"/>
</dbReference>
<dbReference type="CDD" id="cd01949">
    <property type="entry name" value="GGDEF"/>
    <property type="match status" value="1"/>
</dbReference>
<dbReference type="STRING" id="1538553.JT25_000810"/>
<evidence type="ECO:0000256" key="1">
    <source>
        <dbReference type="ARBA" id="ARBA00001946"/>
    </source>
</evidence>
<dbReference type="Proteomes" id="UP000030512">
    <property type="component" value="Chromosome"/>
</dbReference>
<evidence type="ECO:0000259" key="4">
    <source>
        <dbReference type="PROSITE" id="PS50887"/>
    </source>
</evidence>
<dbReference type="Gene3D" id="3.30.70.270">
    <property type="match status" value="1"/>
</dbReference>
<keyword evidence="6" id="KW-1185">Reference proteome</keyword>
<feature type="coiled-coil region" evidence="3">
    <location>
        <begin position="156"/>
        <end position="183"/>
    </location>
</feature>
<evidence type="ECO:0000313" key="5">
    <source>
        <dbReference type="EMBL" id="AMK75036.1"/>
    </source>
</evidence>
<organism evidence="5 6">
    <name type="scientific">Methylomonas denitrificans</name>
    <dbReference type="NCBI Taxonomy" id="1538553"/>
    <lineage>
        <taxon>Bacteria</taxon>
        <taxon>Pseudomonadati</taxon>
        <taxon>Pseudomonadota</taxon>
        <taxon>Gammaproteobacteria</taxon>
        <taxon>Methylococcales</taxon>
        <taxon>Methylococcaceae</taxon>
        <taxon>Methylomonas</taxon>
    </lineage>
</organism>
<dbReference type="InterPro" id="IPR000160">
    <property type="entry name" value="GGDEF_dom"/>
</dbReference>
<dbReference type="SMART" id="SM00267">
    <property type="entry name" value="GGDEF"/>
    <property type="match status" value="1"/>
</dbReference>
<dbReference type="FunFam" id="3.30.70.270:FF:000001">
    <property type="entry name" value="Diguanylate cyclase domain protein"/>
    <property type="match status" value="1"/>
</dbReference>
<dbReference type="AlphaFoldDB" id="A0A140E3R2"/>
<dbReference type="PROSITE" id="PS50887">
    <property type="entry name" value="GGDEF"/>
    <property type="match status" value="1"/>
</dbReference>
<dbReference type="Pfam" id="PF00990">
    <property type="entry name" value="GGDEF"/>
    <property type="match status" value="1"/>
</dbReference>
<evidence type="ECO:0000256" key="3">
    <source>
        <dbReference type="SAM" id="Coils"/>
    </source>
</evidence>
<keyword evidence="3" id="KW-0175">Coiled coil</keyword>
<dbReference type="KEGG" id="mdn:JT25_000810"/>
<accession>A0A140E3R2</accession>
<dbReference type="RefSeq" id="WP_036273539.1">
    <property type="nucleotide sequence ID" value="NZ_CP014476.1"/>
</dbReference>
<dbReference type="PANTHER" id="PTHR45138">
    <property type="entry name" value="REGULATORY COMPONENTS OF SENSORY TRANSDUCTION SYSTEM"/>
    <property type="match status" value="1"/>
</dbReference>
<proteinExistence type="predicted"/>
<dbReference type="GO" id="GO:0043709">
    <property type="term" value="P:cell adhesion involved in single-species biofilm formation"/>
    <property type="evidence" value="ECO:0007669"/>
    <property type="project" value="TreeGrafter"/>
</dbReference>